<keyword evidence="3" id="KW-0813">Transport</keyword>
<keyword evidence="7 15" id="KW-0067">ATP-binding</keyword>
<evidence type="ECO:0000259" key="19">
    <source>
        <dbReference type="Pfam" id="PF16212"/>
    </source>
</evidence>
<dbReference type="Gene3D" id="3.40.50.1000">
    <property type="entry name" value="HAD superfamily/HAD-like"/>
    <property type="match status" value="2"/>
</dbReference>
<dbReference type="InterPro" id="IPR008250">
    <property type="entry name" value="ATPase_P-typ_transduc_dom_A_sf"/>
</dbReference>
<feature type="binding site" evidence="15">
    <location>
        <position position="727"/>
    </location>
    <ligand>
        <name>ATP</name>
        <dbReference type="ChEBI" id="CHEBI:30616"/>
    </ligand>
</feature>
<evidence type="ECO:0000256" key="2">
    <source>
        <dbReference type="ARBA" id="ARBA00008109"/>
    </source>
</evidence>
<keyword evidence="4 17" id="KW-0812">Transmembrane</keyword>
<evidence type="ECO:0000256" key="17">
    <source>
        <dbReference type="RuleBase" id="RU362033"/>
    </source>
</evidence>
<dbReference type="EMBL" id="JADGJH010000004">
    <property type="protein sequence ID" value="KAJ3143147.1"/>
    <property type="molecule type" value="Genomic_DNA"/>
</dbReference>
<organism evidence="20 21">
    <name type="scientific">Physocladia obscura</name>
    <dbReference type="NCBI Taxonomy" id="109957"/>
    <lineage>
        <taxon>Eukaryota</taxon>
        <taxon>Fungi</taxon>
        <taxon>Fungi incertae sedis</taxon>
        <taxon>Chytridiomycota</taxon>
        <taxon>Chytridiomycota incertae sedis</taxon>
        <taxon>Chytridiomycetes</taxon>
        <taxon>Chytridiales</taxon>
        <taxon>Chytriomycetaceae</taxon>
        <taxon>Physocladia</taxon>
    </lineage>
</organism>
<dbReference type="InterPro" id="IPR023214">
    <property type="entry name" value="HAD_sf"/>
</dbReference>
<dbReference type="InterPro" id="IPR036412">
    <property type="entry name" value="HAD-like_sf"/>
</dbReference>
<dbReference type="FunFam" id="3.40.50.1000:FF:000014">
    <property type="entry name" value="Phospholipid-transporting ATPase"/>
    <property type="match status" value="1"/>
</dbReference>
<gene>
    <name evidence="20" type="ORF">HK100_008266</name>
</gene>
<dbReference type="GO" id="GO:0005886">
    <property type="term" value="C:plasma membrane"/>
    <property type="evidence" value="ECO:0007669"/>
    <property type="project" value="TreeGrafter"/>
</dbReference>
<keyword evidence="18" id="KW-0732">Signal</keyword>
<evidence type="ECO:0000256" key="4">
    <source>
        <dbReference type="ARBA" id="ARBA00022692"/>
    </source>
</evidence>
<dbReference type="GO" id="GO:0005524">
    <property type="term" value="F:ATP binding"/>
    <property type="evidence" value="ECO:0007669"/>
    <property type="project" value="UniProtKB-UniRule"/>
</dbReference>
<dbReference type="SUPFAM" id="SSF81660">
    <property type="entry name" value="Metal cation-transporting ATPase, ATP-binding domain N"/>
    <property type="match status" value="1"/>
</dbReference>
<evidence type="ECO:0000313" key="20">
    <source>
        <dbReference type="EMBL" id="KAJ3143147.1"/>
    </source>
</evidence>
<dbReference type="PANTHER" id="PTHR24092:SF180">
    <property type="entry name" value="PHOSPHOLIPID-TRANSPORTING ATPASE DNF1-RELATED"/>
    <property type="match status" value="1"/>
</dbReference>
<dbReference type="NCBIfam" id="TIGR01652">
    <property type="entry name" value="ATPase-Plipid"/>
    <property type="match status" value="1"/>
</dbReference>
<feature type="signal peptide" evidence="18">
    <location>
        <begin position="1"/>
        <end position="21"/>
    </location>
</feature>
<evidence type="ECO:0000313" key="21">
    <source>
        <dbReference type="Proteomes" id="UP001211907"/>
    </source>
</evidence>
<evidence type="ECO:0000256" key="6">
    <source>
        <dbReference type="ARBA" id="ARBA00022741"/>
    </source>
</evidence>
<dbReference type="InterPro" id="IPR023298">
    <property type="entry name" value="ATPase_P-typ_TM_dom_sf"/>
</dbReference>
<feature type="transmembrane region" description="Helical" evidence="17">
    <location>
        <begin position="1331"/>
        <end position="1349"/>
    </location>
</feature>
<dbReference type="InterPro" id="IPR023299">
    <property type="entry name" value="ATPase_P-typ_cyto_dom_N"/>
</dbReference>
<proteinExistence type="inferred from homology"/>
<evidence type="ECO:0000256" key="5">
    <source>
        <dbReference type="ARBA" id="ARBA00022723"/>
    </source>
</evidence>
<feature type="binding site" evidence="16">
    <location>
        <position position="1203"/>
    </location>
    <ligand>
        <name>Mg(2+)</name>
        <dbReference type="ChEBI" id="CHEBI:18420"/>
    </ligand>
</feature>
<dbReference type="SFLD" id="SFLDF00027">
    <property type="entry name" value="p-type_atpase"/>
    <property type="match status" value="1"/>
</dbReference>
<feature type="transmembrane region" description="Helical" evidence="17">
    <location>
        <begin position="1361"/>
        <end position="1384"/>
    </location>
</feature>
<dbReference type="Gene3D" id="3.40.1110.10">
    <property type="entry name" value="Calcium-transporting ATPase, cytoplasmic domain N"/>
    <property type="match status" value="2"/>
</dbReference>
<evidence type="ECO:0000256" key="11">
    <source>
        <dbReference type="ARBA" id="ARBA00023136"/>
    </source>
</evidence>
<dbReference type="Gene3D" id="3.90.550.10">
    <property type="entry name" value="Spore Coat Polysaccharide Biosynthesis Protein SpsA, Chain A"/>
    <property type="match status" value="1"/>
</dbReference>
<dbReference type="GO" id="GO:0000287">
    <property type="term" value="F:magnesium ion binding"/>
    <property type="evidence" value="ECO:0007669"/>
    <property type="project" value="UniProtKB-UniRule"/>
</dbReference>
<feature type="binding site" evidence="16">
    <location>
        <position position="1207"/>
    </location>
    <ligand>
        <name>Mg(2+)</name>
        <dbReference type="ChEBI" id="CHEBI:18420"/>
    </ligand>
</feature>
<feature type="domain" description="P-type ATPase C-terminal" evidence="19">
    <location>
        <begin position="1246"/>
        <end position="1425"/>
    </location>
</feature>
<dbReference type="EC" id="7.6.2.1" evidence="17"/>
<evidence type="ECO:0000256" key="1">
    <source>
        <dbReference type="ARBA" id="ARBA00004127"/>
    </source>
</evidence>
<keyword evidence="10 17" id="KW-1133">Transmembrane helix</keyword>
<comment type="subcellular location">
    <subcellularLocation>
        <location evidence="1">Endomembrane system</location>
        <topology evidence="1">Multi-pass membrane protein</topology>
    </subcellularLocation>
    <subcellularLocation>
        <location evidence="17">Membrane</location>
        <topology evidence="17">Multi-pass membrane protein</topology>
    </subcellularLocation>
</comment>
<protein>
    <recommendedName>
        <fullName evidence="17">Phospholipid-transporting ATPase</fullName>
        <ecNumber evidence="17">7.6.2.1</ecNumber>
    </recommendedName>
</protein>
<comment type="catalytic activity">
    <reaction evidence="12 17">
        <text>ATP + H2O + phospholipidSide 1 = ADP + phosphate + phospholipidSide 2.</text>
        <dbReference type="EC" id="7.6.2.1"/>
    </reaction>
</comment>
<dbReference type="PANTHER" id="PTHR24092">
    <property type="entry name" value="PROBABLE PHOSPHOLIPID-TRANSPORTING ATPASE"/>
    <property type="match status" value="1"/>
</dbReference>
<dbReference type="InterPro" id="IPR032630">
    <property type="entry name" value="P_typ_ATPase_c"/>
</dbReference>
<comment type="similarity">
    <text evidence="2 17">Belongs to the cation transport ATPase (P-type) (TC 3.A.3) family. Type IV subfamily.</text>
</comment>
<feature type="binding site" evidence="15">
    <location>
        <position position="982"/>
    </location>
    <ligand>
        <name>ATP</name>
        <dbReference type="ChEBI" id="CHEBI:30616"/>
    </ligand>
</feature>
<comment type="caution">
    <text evidence="20">The sequence shown here is derived from an EMBL/GenBank/DDBJ whole genome shotgun (WGS) entry which is preliminary data.</text>
</comment>
<evidence type="ECO:0000256" key="9">
    <source>
        <dbReference type="ARBA" id="ARBA00022967"/>
    </source>
</evidence>
<dbReference type="InterPro" id="IPR029044">
    <property type="entry name" value="Nucleotide-diphossugar_trans"/>
</dbReference>
<dbReference type="NCBIfam" id="TIGR01494">
    <property type="entry name" value="ATPase_P-type"/>
    <property type="match status" value="1"/>
</dbReference>
<dbReference type="FunFam" id="3.40.50.1000:FF:000001">
    <property type="entry name" value="Phospholipid-transporting ATPase IC"/>
    <property type="match status" value="1"/>
</dbReference>
<dbReference type="Gene3D" id="1.20.1110.10">
    <property type="entry name" value="Calcium-transporting ATPase, transmembrane domain"/>
    <property type="match status" value="1"/>
</dbReference>
<dbReference type="Proteomes" id="UP001211907">
    <property type="component" value="Unassembled WGS sequence"/>
</dbReference>
<feature type="binding site" evidence="15">
    <location>
        <position position="726"/>
    </location>
    <ligand>
        <name>ATP</name>
        <dbReference type="ChEBI" id="CHEBI:30616"/>
    </ligand>
</feature>
<feature type="binding site" evidence="15">
    <location>
        <position position="1183"/>
    </location>
    <ligand>
        <name>ATP</name>
        <dbReference type="ChEBI" id="CHEBI:30616"/>
    </ligand>
</feature>
<dbReference type="Pfam" id="PF13246">
    <property type="entry name" value="Cation_ATPase"/>
    <property type="match status" value="1"/>
</dbReference>
<keyword evidence="11 17" id="KW-0472">Membrane</keyword>
<comment type="cofactor">
    <cofactor evidence="16">
        <name>Mg(2+)</name>
        <dbReference type="ChEBI" id="CHEBI:18420"/>
    </cofactor>
</comment>
<evidence type="ECO:0000256" key="7">
    <source>
        <dbReference type="ARBA" id="ARBA00022840"/>
    </source>
</evidence>
<comment type="catalytic activity">
    <reaction evidence="13">
        <text>a 1,2-diacyl-sn-glycero-3-phosphoethanolamine(out) + ATP + H2O = a 1,2-diacyl-sn-glycero-3-phosphoethanolamine(in) + ADP + phosphate + H(+)</text>
        <dbReference type="Rhea" id="RHEA:66132"/>
        <dbReference type="ChEBI" id="CHEBI:15377"/>
        <dbReference type="ChEBI" id="CHEBI:15378"/>
        <dbReference type="ChEBI" id="CHEBI:30616"/>
        <dbReference type="ChEBI" id="CHEBI:43474"/>
        <dbReference type="ChEBI" id="CHEBI:64612"/>
        <dbReference type="ChEBI" id="CHEBI:456216"/>
    </reaction>
    <physiologicalReaction direction="left-to-right" evidence="13">
        <dbReference type="Rhea" id="RHEA:66133"/>
    </physiologicalReaction>
</comment>
<dbReference type="SFLD" id="SFLDG00002">
    <property type="entry name" value="C1.7:_P-type_atpase_like"/>
    <property type="match status" value="1"/>
</dbReference>
<evidence type="ECO:0000256" key="14">
    <source>
        <dbReference type="PIRSR" id="PIRSR606539-1"/>
    </source>
</evidence>
<dbReference type="PRINTS" id="PR00119">
    <property type="entry name" value="CATATPASE"/>
</dbReference>
<feature type="transmembrane region" description="Helical" evidence="17">
    <location>
        <begin position="1396"/>
        <end position="1419"/>
    </location>
</feature>
<keyword evidence="5 16" id="KW-0479">Metal-binding</keyword>
<dbReference type="GO" id="GO:0140326">
    <property type="term" value="F:ATPase-coupled intramembrane lipid transporter activity"/>
    <property type="evidence" value="ECO:0007669"/>
    <property type="project" value="UniProtKB-EC"/>
</dbReference>
<feature type="active site" description="4-aspartylphosphate intermediate" evidence="14">
    <location>
        <position position="725"/>
    </location>
</feature>
<evidence type="ECO:0000256" key="12">
    <source>
        <dbReference type="ARBA" id="ARBA00034036"/>
    </source>
</evidence>
<name>A0AAD5TCT3_9FUNG</name>
<feature type="binding site" evidence="15">
    <location>
        <position position="948"/>
    </location>
    <ligand>
        <name>ATP</name>
        <dbReference type="ChEBI" id="CHEBI:30616"/>
    </ligand>
</feature>
<dbReference type="InterPro" id="IPR018303">
    <property type="entry name" value="ATPase_P-typ_P_site"/>
</dbReference>
<sequence length="1650" mass="185643">MIASVLAICFVIFLSLPTAHHREKAHFQFEFSHIFTDIEIHDLNKQISSTQPSSHDDGHNNNADIFENLRPWHYVNYTKYTKQSRKDIAVAIHVFAWQRAKSLLRLLKSLEEADYGHKRHIPLIIHMDAGYTAAVDNVVNEWLWKYGEKRIIKAEISLGPLQMMLRINKDVMLDKKNLESYSIFLEDDVEVSPLFFTYAIWCAKNFLLADSSHTSAHIMGCSLYTPRLDEISPTLNPQNPPQWFPENILPPNTPLFMFQLPCSWGAIYSDQEWTRFVKFAEKRISSTTDGIFPLILNEARSNLWTHSWKKYLIEYMYLKALTLIYPSFPAQVSFSTNHYEQGVHSVSDGDIIQVPDIIREIPDERFTVPLFTRKDGEKIGKILDQYLRGKKTFVVVGLEHSTRRELFFPDYMTINPWVAALPFIIIIAITMAKDGLEDMRRHTSDGAMNAQITRTLNFPNANARFHAKNSDWKFNILNVWSFKSSCATVSPNPSGDKPAAWLETKWGDVKVGDVVLINSNDSIPADVLILTSSDSDGLCYVETKNLDGETNLKIRNSLLETAPITRDTFAKLLEYKFRVETENPNPNLYTFTGTAFFQGSDAKDQFPLNINSILLRGCTLRNTEWVIGLVLFTGKDTKICMNAGATPSKQSRIEKLMNPQMTSLIAFQNIVPISIYLTIEIVKTIQSKFIYDDFDMFYEPLNKSCIPKAWNLSDDLGQIDYIFSDKTGTLTRNIMQFKKCSINGVVYGDQESVSPIQPSNQCSISLTGIAKKNGALKIRRLLSEITRNSTMINSPAKNKVTFLTNLSSNNVNKISPTEDIGTSQTENLKFTDSVLLREISNISNSQYAPLRDFFTTLAVCHSVMISKDENSPENVKYNAQSPDEAALVNAARDMGFIFTTRTSSSIIVDVLGEDEECAILNAIEFNSTRKRMSVIVKRPAGEIVLYCKGADTVIYERLAPGQDQIKKITQSHLEEFAEDGLRTLCIAYTVLNLELYETWVEEYNIAATAIDDREQKMDAVAEKIEKNLILMGATAIEDKLQEGVPDCIQTLLAAKIKIWVLTGDKMETAINIGFSSNLLHRSMNLILIRGANNYGNDEAESTKRELAQALHCFFGVGEVTEEITKSRKYFKEVGKNNQNEQYALIIDGIALKYALQDDQKNLLIELGTRCAAVICCRVSPLQKAKVVELVKASVQSLCLAIGDGANDVSMIQAAHIGVGIAGEEGLQAVMASDYAICQFKYLTKLLIIYNVILTGTPVGFLGIFDIDIQQQWALLFPPLYKREAPLFSYQRFTLYMLDAVYQSASFFFLTIYACDGDTIDFSGRTWDLGDLGIFLSIMGAVIANTYVTISFNSWTWVSATLIALVMFILVVFSIVYAAMAGSLVPGILVVMYSRAVFWLSIPIQIIVCILPRVVMLYCFRQFNPTNLQIIQEKAKIEGGEVTLETKRISRALMERKTRHQTSQTSLYSHSLYSSEIFQPDQFPVSSSLAQEVPDPPHKDLQTDITSQDANGSTKTLLQNALLIDTRKVQSEFIMPHMDSTVSFKTLPRTMGGQHILQSEPRAPISMTKSSSIATSDEEEKGGMTLMRTGEIMRNRGFSFSQSPGARDVIMGRKRGTELSSVSPESKLFRVSILTRNNNNSDEMLYSSSGL</sequence>
<feature type="binding site" evidence="15">
    <location>
        <position position="725"/>
    </location>
    <ligand>
        <name>ATP</name>
        <dbReference type="ChEBI" id="CHEBI:30616"/>
    </ligand>
</feature>
<dbReference type="SUPFAM" id="SSF81665">
    <property type="entry name" value="Calcium ATPase, transmembrane domain M"/>
    <property type="match status" value="1"/>
</dbReference>
<feature type="binding site" evidence="15">
    <location>
        <position position="1177"/>
    </location>
    <ligand>
        <name>ATP</name>
        <dbReference type="ChEBI" id="CHEBI:30616"/>
    </ligand>
</feature>
<feature type="binding site" evidence="15">
    <location>
        <position position="1063"/>
    </location>
    <ligand>
        <name>ATP</name>
        <dbReference type="ChEBI" id="CHEBI:30616"/>
    </ligand>
</feature>
<dbReference type="SUPFAM" id="SSF53448">
    <property type="entry name" value="Nucleotide-diphospho-sugar transferases"/>
    <property type="match status" value="1"/>
</dbReference>
<keyword evidence="8 16" id="KW-0460">Magnesium</keyword>
<evidence type="ECO:0000256" key="18">
    <source>
        <dbReference type="SAM" id="SignalP"/>
    </source>
</evidence>
<evidence type="ECO:0000256" key="3">
    <source>
        <dbReference type="ARBA" id="ARBA00022448"/>
    </source>
</evidence>
<accession>A0AAD5TCT3</accession>
<dbReference type="SFLD" id="SFLDS00003">
    <property type="entry name" value="Haloacid_Dehalogenase"/>
    <property type="match status" value="1"/>
</dbReference>
<feature type="binding site" evidence="16">
    <location>
        <position position="725"/>
    </location>
    <ligand>
        <name>Mg(2+)</name>
        <dbReference type="ChEBI" id="CHEBI:18420"/>
    </ligand>
</feature>
<dbReference type="FunFam" id="3.40.1110.10:FF:000035">
    <property type="entry name" value="Phospholipid-transporting ATPase"/>
    <property type="match status" value="1"/>
</dbReference>
<evidence type="ECO:0000256" key="16">
    <source>
        <dbReference type="PIRSR" id="PIRSR606539-3"/>
    </source>
</evidence>
<feature type="binding site" evidence="15">
    <location>
        <position position="1206"/>
    </location>
    <ligand>
        <name>ATP</name>
        <dbReference type="ChEBI" id="CHEBI:30616"/>
    </ligand>
</feature>
<feature type="binding site" evidence="15">
    <location>
        <position position="1062"/>
    </location>
    <ligand>
        <name>ATP</name>
        <dbReference type="ChEBI" id="CHEBI:30616"/>
    </ligand>
</feature>
<dbReference type="InterPro" id="IPR001757">
    <property type="entry name" value="P_typ_ATPase"/>
</dbReference>
<feature type="binding site" evidence="15">
    <location>
        <position position="884"/>
    </location>
    <ligand>
        <name>ATP</name>
        <dbReference type="ChEBI" id="CHEBI:30616"/>
    </ligand>
</feature>
<feature type="binding site" evidence="16">
    <location>
        <position position="727"/>
    </location>
    <ligand>
        <name>Mg(2+)</name>
        <dbReference type="ChEBI" id="CHEBI:18420"/>
    </ligand>
</feature>
<evidence type="ECO:0000256" key="13">
    <source>
        <dbReference type="ARBA" id="ARBA00049128"/>
    </source>
</evidence>
<dbReference type="Gene3D" id="2.70.150.10">
    <property type="entry name" value="Calcium-transporting ATPase, cytoplasmic transduction domain A"/>
    <property type="match status" value="1"/>
</dbReference>
<evidence type="ECO:0000256" key="15">
    <source>
        <dbReference type="PIRSR" id="PIRSR606539-2"/>
    </source>
</evidence>
<dbReference type="GO" id="GO:0045332">
    <property type="term" value="P:phospholipid translocation"/>
    <property type="evidence" value="ECO:0007669"/>
    <property type="project" value="TreeGrafter"/>
</dbReference>
<keyword evidence="9 17" id="KW-1278">Translocase</keyword>
<feature type="transmembrane region" description="Helical" evidence="17">
    <location>
        <begin position="1292"/>
        <end position="1311"/>
    </location>
</feature>
<comment type="caution">
    <text evidence="17">Lacks conserved residue(s) required for the propagation of feature annotation.</text>
</comment>
<keyword evidence="21" id="KW-1185">Reference proteome</keyword>
<dbReference type="GO" id="GO:0016887">
    <property type="term" value="F:ATP hydrolysis activity"/>
    <property type="evidence" value="ECO:0007669"/>
    <property type="project" value="InterPro"/>
</dbReference>
<dbReference type="Pfam" id="PF16212">
    <property type="entry name" value="PhoLip_ATPase_C"/>
    <property type="match status" value="1"/>
</dbReference>
<feature type="binding site" evidence="15">
    <location>
        <position position="1207"/>
    </location>
    <ligand>
        <name>ATP</name>
        <dbReference type="ChEBI" id="CHEBI:30616"/>
    </ligand>
</feature>
<feature type="binding site" evidence="15">
    <location>
        <position position="1064"/>
    </location>
    <ligand>
        <name>ATP</name>
        <dbReference type="ChEBI" id="CHEBI:30616"/>
    </ligand>
</feature>
<reference evidence="20" key="1">
    <citation type="submission" date="2020-05" db="EMBL/GenBank/DDBJ databases">
        <title>Phylogenomic resolution of chytrid fungi.</title>
        <authorList>
            <person name="Stajich J.E."/>
            <person name="Amses K."/>
            <person name="Simmons R."/>
            <person name="Seto K."/>
            <person name="Myers J."/>
            <person name="Bonds A."/>
            <person name="Quandt C.A."/>
            <person name="Barry K."/>
            <person name="Liu P."/>
            <person name="Grigoriev I."/>
            <person name="Longcore J.E."/>
            <person name="James T.Y."/>
        </authorList>
    </citation>
    <scope>NUCLEOTIDE SEQUENCE</scope>
    <source>
        <strain evidence="20">JEL0513</strain>
    </source>
</reference>
<evidence type="ECO:0000256" key="10">
    <source>
        <dbReference type="ARBA" id="ARBA00022989"/>
    </source>
</evidence>
<dbReference type="SUPFAM" id="SSF81653">
    <property type="entry name" value="Calcium ATPase, transduction domain A"/>
    <property type="match status" value="1"/>
</dbReference>
<dbReference type="SUPFAM" id="SSF56784">
    <property type="entry name" value="HAD-like"/>
    <property type="match status" value="1"/>
</dbReference>
<dbReference type="PROSITE" id="PS00154">
    <property type="entry name" value="ATPASE_E1_E2"/>
    <property type="match status" value="1"/>
</dbReference>
<dbReference type="InterPro" id="IPR044492">
    <property type="entry name" value="P_typ_ATPase_HD_dom"/>
</dbReference>
<dbReference type="InterPro" id="IPR006539">
    <property type="entry name" value="P-type_ATPase_IV"/>
</dbReference>
<keyword evidence="6 15" id="KW-0547">Nucleotide-binding</keyword>
<feature type="binding site" evidence="15">
    <location>
        <position position="925"/>
    </location>
    <ligand>
        <name>ATP</name>
        <dbReference type="ChEBI" id="CHEBI:30616"/>
    </ligand>
</feature>
<feature type="transmembrane region" description="Helical" evidence="17">
    <location>
        <begin position="1246"/>
        <end position="1264"/>
    </location>
</feature>
<evidence type="ECO:0000256" key="8">
    <source>
        <dbReference type="ARBA" id="ARBA00022842"/>
    </source>
</evidence>
<dbReference type="GO" id="GO:0012505">
    <property type="term" value="C:endomembrane system"/>
    <property type="evidence" value="ECO:0007669"/>
    <property type="project" value="UniProtKB-SubCell"/>
</dbReference>
<feature type="chain" id="PRO_5042245274" description="Phospholipid-transporting ATPase" evidence="18">
    <location>
        <begin position="22"/>
        <end position="1650"/>
    </location>
</feature>